<name>A0ACB9HJZ5_9ASTR</name>
<protein>
    <submittedName>
        <fullName evidence="1">Uncharacterized protein</fullName>
    </submittedName>
</protein>
<evidence type="ECO:0000313" key="2">
    <source>
        <dbReference type="Proteomes" id="UP001056120"/>
    </source>
</evidence>
<proteinExistence type="predicted"/>
<gene>
    <name evidence="1" type="ORF">L1987_38766</name>
</gene>
<reference evidence="2" key="1">
    <citation type="journal article" date="2022" name="Mol. Ecol. Resour.">
        <title>The genomes of chicory, endive, great burdock and yacon provide insights into Asteraceae palaeo-polyploidization history and plant inulin production.</title>
        <authorList>
            <person name="Fan W."/>
            <person name="Wang S."/>
            <person name="Wang H."/>
            <person name="Wang A."/>
            <person name="Jiang F."/>
            <person name="Liu H."/>
            <person name="Zhao H."/>
            <person name="Xu D."/>
            <person name="Zhang Y."/>
        </authorList>
    </citation>
    <scope>NUCLEOTIDE SEQUENCE [LARGE SCALE GENOMIC DNA]</scope>
    <source>
        <strain evidence="2">cv. Yunnan</strain>
    </source>
</reference>
<accession>A0ACB9HJZ5</accession>
<evidence type="ECO:0000313" key="1">
    <source>
        <dbReference type="EMBL" id="KAI3796102.1"/>
    </source>
</evidence>
<organism evidence="1 2">
    <name type="scientific">Smallanthus sonchifolius</name>
    <dbReference type="NCBI Taxonomy" id="185202"/>
    <lineage>
        <taxon>Eukaryota</taxon>
        <taxon>Viridiplantae</taxon>
        <taxon>Streptophyta</taxon>
        <taxon>Embryophyta</taxon>
        <taxon>Tracheophyta</taxon>
        <taxon>Spermatophyta</taxon>
        <taxon>Magnoliopsida</taxon>
        <taxon>eudicotyledons</taxon>
        <taxon>Gunneridae</taxon>
        <taxon>Pentapetalae</taxon>
        <taxon>asterids</taxon>
        <taxon>campanulids</taxon>
        <taxon>Asterales</taxon>
        <taxon>Asteraceae</taxon>
        <taxon>Asteroideae</taxon>
        <taxon>Heliantheae alliance</taxon>
        <taxon>Millerieae</taxon>
        <taxon>Smallanthus</taxon>
    </lineage>
</organism>
<dbReference type="EMBL" id="CM042029">
    <property type="protein sequence ID" value="KAI3796102.1"/>
    <property type="molecule type" value="Genomic_DNA"/>
</dbReference>
<dbReference type="Proteomes" id="UP001056120">
    <property type="component" value="Linkage Group LG12"/>
</dbReference>
<keyword evidence="2" id="KW-1185">Reference proteome</keyword>
<reference evidence="1 2" key="2">
    <citation type="journal article" date="2022" name="Mol. Ecol. Resour.">
        <title>The genomes of chicory, endive, great burdock and yacon provide insights into Asteraceae paleo-polyploidization history and plant inulin production.</title>
        <authorList>
            <person name="Fan W."/>
            <person name="Wang S."/>
            <person name="Wang H."/>
            <person name="Wang A."/>
            <person name="Jiang F."/>
            <person name="Liu H."/>
            <person name="Zhao H."/>
            <person name="Xu D."/>
            <person name="Zhang Y."/>
        </authorList>
    </citation>
    <scope>NUCLEOTIDE SEQUENCE [LARGE SCALE GENOMIC DNA]</scope>
    <source>
        <strain evidence="2">cv. Yunnan</strain>
        <tissue evidence="1">Leaves</tissue>
    </source>
</reference>
<sequence>MLMLLLSPLRRLTSIISLTAAINKYTETFFPSFGTALPGSEPPLPPPTLLLQHPPPPLTLQGSLLEAPRAGIAGKREWRPPWLHSEIGN</sequence>
<comment type="caution">
    <text evidence="1">The sequence shown here is derived from an EMBL/GenBank/DDBJ whole genome shotgun (WGS) entry which is preliminary data.</text>
</comment>